<feature type="region of interest" description="Disordered" evidence="1">
    <location>
        <begin position="61"/>
        <end position="96"/>
    </location>
</feature>
<evidence type="ECO:0000313" key="2">
    <source>
        <dbReference type="EMBL" id="MEU2121122.1"/>
    </source>
</evidence>
<reference evidence="2 3" key="1">
    <citation type="submission" date="2024-06" db="EMBL/GenBank/DDBJ databases">
        <title>The Natural Products Discovery Center: Release of the First 8490 Sequenced Strains for Exploring Actinobacteria Biosynthetic Diversity.</title>
        <authorList>
            <person name="Kalkreuter E."/>
            <person name="Kautsar S.A."/>
            <person name="Yang D."/>
            <person name="Bader C.D."/>
            <person name="Teijaro C.N."/>
            <person name="Fluegel L."/>
            <person name="Davis C.M."/>
            <person name="Simpson J.R."/>
            <person name="Lauterbach L."/>
            <person name="Steele A.D."/>
            <person name="Gui C."/>
            <person name="Meng S."/>
            <person name="Li G."/>
            <person name="Viehrig K."/>
            <person name="Ye F."/>
            <person name="Su P."/>
            <person name="Kiefer A.F."/>
            <person name="Nichols A."/>
            <person name="Cepeda A.J."/>
            <person name="Yan W."/>
            <person name="Fan B."/>
            <person name="Jiang Y."/>
            <person name="Adhikari A."/>
            <person name="Zheng C.-J."/>
            <person name="Schuster L."/>
            <person name="Cowan T.M."/>
            <person name="Smanski M.J."/>
            <person name="Chevrette M.G."/>
            <person name="De Carvalho L.P.S."/>
            <person name="Shen B."/>
        </authorList>
    </citation>
    <scope>NUCLEOTIDE SEQUENCE [LARGE SCALE GENOMIC DNA]</scope>
    <source>
        <strain evidence="2 3">NPDC019434</strain>
    </source>
</reference>
<dbReference type="Proteomes" id="UP001550535">
    <property type="component" value="Unassembled WGS sequence"/>
</dbReference>
<name>A0ABV2X5D7_9NOCA</name>
<keyword evidence="3" id="KW-1185">Reference proteome</keyword>
<proteinExistence type="predicted"/>
<accession>A0ABV2X5D7</accession>
<evidence type="ECO:0000313" key="3">
    <source>
        <dbReference type="Proteomes" id="UP001550535"/>
    </source>
</evidence>
<gene>
    <name evidence="2" type="ORF">ABZ507_04750</name>
</gene>
<comment type="caution">
    <text evidence="2">The sequence shown here is derived from an EMBL/GenBank/DDBJ whole genome shotgun (WGS) entry which is preliminary data.</text>
</comment>
<dbReference type="RefSeq" id="WP_084489432.1">
    <property type="nucleotide sequence ID" value="NZ_JBEYBR010000007.1"/>
</dbReference>
<protein>
    <submittedName>
        <fullName evidence="2">Uncharacterized protein</fullName>
    </submittedName>
</protein>
<sequence length="153" mass="17239">MLMLVYGIGEQQAFALLRSCFATHQRATTRTGRADPHRTTHRGRASPTAPIRVELNRILAGHPPADEATRDRAEPRRPVRGSADLSTWTHRRRDGVGEPIDSQYPLLIRFALLGISRRSGDHPVMAKKLIELVADETSRTPVDHARQWPPRSR</sequence>
<organism evidence="2 3">
    <name type="scientific">Nocardia niwae</name>
    <dbReference type="NCBI Taxonomy" id="626084"/>
    <lineage>
        <taxon>Bacteria</taxon>
        <taxon>Bacillati</taxon>
        <taxon>Actinomycetota</taxon>
        <taxon>Actinomycetes</taxon>
        <taxon>Mycobacteriales</taxon>
        <taxon>Nocardiaceae</taxon>
        <taxon>Nocardia</taxon>
    </lineage>
</organism>
<dbReference type="EMBL" id="JBEYBR010000007">
    <property type="protein sequence ID" value="MEU2121122.1"/>
    <property type="molecule type" value="Genomic_DNA"/>
</dbReference>
<evidence type="ECO:0000256" key="1">
    <source>
        <dbReference type="SAM" id="MobiDB-lite"/>
    </source>
</evidence>
<feature type="compositionally biased region" description="Basic and acidic residues" evidence="1">
    <location>
        <begin position="64"/>
        <end position="77"/>
    </location>
</feature>